<dbReference type="Pfam" id="PF02809">
    <property type="entry name" value="UIM"/>
    <property type="match status" value="2"/>
</dbReference>
<dbReference type="EMBL" id="JAEFCI010003734">
    <property type="protein sequence ID" value="KAG5461391.1"/>
    <property type="molecule type" value="Genomic_DNA"/>
</dbReference>
<accession>A0A8H8DK69</accession>
<evidence type="ECO:0000256" key="3">
    <source>
        <dbReference type="ARBA" id="ARBA00022490"/>
    </source>
</evidence>
<keyword evidence="4" id="KW-0597">Phosphoprotein</keyword>
<dbReference type="GO" id="GO:0030125">
    <property type="term" value="C:clathrin vesicle coat"/>
    <property type="evidence" value="ECO:0007669"/>
    <property type="project" value="TreeGrafter"/>
</dbReference>
<dbReference type="PANTHER" id="PTHR12276">
    <property type="entry name" value="EPSIN/ENT-RELATED"/>
    <property type="match status" value="1"/>
</dbReference>
<dbReference type="GO" id="GO:0005768">
    <property type="term" value="C:endosome"/>
    <property type="evidence" value="ECO:0007669"/>
    <property type="project" value="TreeGrafter"/>
</dbReference>
<dbReference type="Proteomes" id="UP000673691">
    <property type="component" value="Unassembled WGS sequence"/>
</dbReference>
<dbReference type="GO" id="GO:0005543">
    <property type="term" value="F:phospholipid binding"/>
    <property type="evidence" value="ECO:0007669"/>
    <property type="project" value="TreeGrafter"/>
</dbReference>
<keyword evidence="9" id="KW-1185">Reference proteome</keyword>
<feature type="domain" description="ENTH" evidence="7">
    <location>
        <begin position="1"/>
        <end position="111"/>
    </location>
</feature>
<proteinExistence type="inferred from homology"/>
<dbReference type="GO" id="GO:0006897">
    <property type="term" value="P:endocytosis"/>
    <property type="evidence" value="ECO:0007669"/>
    <property type="project" value="TreeGrafter"/>
</dbReference>
<dbReference type="InterPro" id="IPR008942">
    <property type="entry name" value="ENTH_VHS"/>
</dbReference>
<reference evidence="8 9" key="1">
    <citation type="journal article" name="Sci. Rep.">
        <title>Genome-scale phylogenetic analyses confirm Olpidium as the closest living zoosporic fungus to the non-flagellated, terrestrial fungi.</title>
        <authorList>
            <person name="Chang Y."/>
            <person name="Rochon D."/>
            <person name="Sekimoto S."/>
            <person name="Wang Y."/>
            <person name="Chovatia M."/>
            <person name="Sandor L."/>
            <person name="Salamov A."/>
            <person name="Grigoriev I.V."/>
            <person name="Stajich J.E."/>
            <person name="Spatafora J.W."/>
        </authorList>
    </citation>
    <scope>NUCLEOTIDE SEQUENCE [LARGE SCALE GENOMIC DNA]</scope>
    <source>
        <strain evidence="8">S191</strain>
    </source>
</reference>
<dbReference type="GO" id="GO:0007015">
    <property type="term" value="P:actin filament organization"/>
    <property type="evidence" value="ECO:0007669"/>
    <property type="project" value="TreeGrafter"/>
</dbReference>
<comment type="similarity">
    <text evidence="2">Belongs to the epsin family.</text>
</comment>
<gene>
    <name evidence="8" type="ORF">BJ554DRAFT_6424</name>
</gene>
<comment type="subcellular location">
    <subcellularLocation>
        <location evidence="1">Cytoplasm</location>
    </subcellularLocation>
</comment>
<dbReference type="SUPFAM" id="SSF48464">
    <property type="entry name" value="ENTH/VHS domain"/>
    <property type="match status" value="1"/>
</dbReference>
<evidence type="ECO:0000313" key="8">
    <source>
        <dbReference type="EMBL" id="KAG5461391.1"/>
    </source>
</evidence>
<evidence type="ECO:0000256" key="5">
    <source>
        <dbReference type="ARBA" id="ARBA00023121"/>
    </source>
</evidence>
<evidence type="ECO:0000256" key="1">
    <source>
        <dbReference type="ARBA" id="ARBA00004496"/>
    </source>
</evidence>
<evidence type="ECO:0000259" key="7">
    <source>
        <dbReference type="PROSITE" id="PS50942"/>
    </source>
</evidence>
<dbReference type="Gene3D" id="1.25.40.90">
    <property type="match status" value="1"/>
</dbReference>
<dbReference type="GO" id="GO:0030276">
    <property type="term" value="F:clathrin binding"/>
    <property type="evidence" value="ECO:0007669"/>
    <property type="project" value="TreeGrafter"/>
</dbReference>
<evidence type="ECO:0000256" key="4">
    <source>
        <dbReference type="ARBA" id="ARBA00022553"/>
    </source>
</evidence>
<organism evidence="8 9">
    <name type="scientific">Olpidium bornovanus</name>
    <dbReference type="NCBI Taxonomy" id="278681"/>
    <lineage>
        <taxon>Eukaryota</taxon>
        <taxon>Fungi</taxon>
        <taxon>Fungi incertae sedis</taxon>
        <taxon>Olpidiomycota</taxon>
        <taxon>Olpidiomycotina</taxon>
        <taxon>Olpidiomycetes</taxon>
        <taxon>Olpidiales</taxon>
        <taxon>Olpidiaceae</taxon>
        <taxon>Olpidium</taxon>
    </lineage>
</organism>
<dbReference type="InterPro" id="IPR013809">
    <property type="entry name" value="ENTH"/>
</dbReference>
<dbReference type="Pfam" id="PF01417">
    <property type="entry name" value="ENTH"/>
    <property type="match status" value="1"/>
</dbReference>
<protein>
    <recommendedName>
        <fullName evidence="7">ENTH domain-containing protein</fullName>
    </recommendedName>
</protein>
<feature type="region of interest" description="Disordered" evidence="6">
    <location>
        <begin position="65"/>
        <end position="96"/>
    </location>
</feature>
<dbReference type="PANTHER" id="PTHR12276:SF110">
    <property type="entry name" value="EPSIN-1-RELATED"/>
    <property type="match status" value="1"/>
</dbReference>
<keyword evidence="5" id="KW-0446">Lipid-binding</keyword>
<evidence type="ECO:0000256" key="2">
    <source>
        <dbReference type="ARBA" id="ARBA00010130"/>
    </source>
</evidence>
<dbReference type="GO" id="GO:0005886">
    <property type="term" value="C:plasma membrane"/>
    <property type="evidence" value="ECO:0007669"/>
    <property type="project" value="TreeGrafter"/>
</dbReference>
<sequence length="335" mass="35237">MRQALTLLDYCLHSGSESVVSYARENLYIVKTLREFQYIDDELRDQGANGIALWKIPLRNAMRDRMGGGSGDYAPRRDDYGGDYGTGRYSSAEDQDLQRAIEESKKTALEHERKMMARANDDELRAALELSEREKAARERREAEGLFGGTAQPVTYDPFQPLNGLHGQTGGGNDLTGLSFGGEIGQEGFNQYQQQAPQQLTFGAGSSGFGNSVASMPATNQATNPFGASFGGLPIQNRGSTFGYDSSAGYSAASHFSGDGKADGASAGLNLARGNAQIDPFASVAGGRDAFGGGSGGTRAANNPFGSAEFSAANAKSPTEQVNAAAASVHAWAGG</sequence>
<dbReference type="SMART" id="SM00726">
    <property type="entry name" value="UIM"/>
    <property type="match status" value="2"/>
</dbReference>
<comment type="caution">
    <text evidence="8">The sequence shown here is derived from an EMBL/GenBank/DDBJ whole genome shotgun (WGS) entry which is preliminary data.</text>
</comment>
<dbReference type="AlphaFoldDB" id="A0A8H8DK69"/>
<evidence type="ECO:0000256" key="6">
    <source>
        <dbReference type="SAM" id="MobiDB-lite"/>
    </source>
</evidence>
<name>A0A8H8DK69_9FUNG</name>
<dbReference type="PROSITE" id="PS50942">
    <property type="entry name" value="ENTH"/>
    <property type="match status" value="1"/>
</dbReference>
<dbReference type="InterPro" id="IPR003903">
    <property type="entry name" value="UIM_dom"/>
</dbReference>
<dbReference type="OrthoDB" id="4033880at2759"/>
<evidence type="ECO:0000313" key="9">
    <source>
        <dbReference type="Proteomes" id="UP000673691"/>
    </source>
</evidence>
<keyword evidence="3" id="KW-0963">Cytoplasm</keyword>